<dbReference type="EMBL" id="FRFE01000019">
    <property type="protein sequence ID" value="SHO50565.1"/>
    <property type="molecule type" value="Genomic_DNA"/>
</dbReference>
<dbReference type="InterPro" id="IPR017896">
    <property type="entry name" value="4Fe4S_Fe-S-bd"/>
</dbReference>
<gene>
    <name evidence="3" type="ORF">SAMN02745220_03531</name>
</gene>
<evidence type="ECO:0000256" key="1">
    <source>
        <dbReference type="ARBA" id="ARBA00001966"/>
    </source>
</evidence>
<dbReference type="InterPro" id="IPR052395">
    <property type="entry name" value="ET_Ferredoxin"/>
</dbReference>
<dbReference type="Proteomes" id="UP000184603">
    <property type="component" value="Unassembled WGS sequence"/>
</dbReference>
<proteinExistence type="predicted"/>
<name>A0A1M7YD64_9BACT</name>
<dbReference type="Pfam" id="PF13370">
    <property type="entry name" value="Fer4_13"/>
    <property type="match status" value="1"/>
</dbReference>
<reference evidence="3 4" key="1">
    <citation type="submission" date="2016-12" db="EMBL/GenBank/DDBJ databases">
        <authorList>
            <person name="Song W.-J."/>
            <person name="Kurnit D.M."/>
        </authorList>
    </citation>
    <scope>NUCLEOTIDE SEQUENCE [LARGE SCALE GENOMIC DNA]</scope>
    <source>
        <strain evidence="3 4">DSM 18488</strain>
    </source>
</reference>
<dbReference type="STRING" id="1121416.SAMN02745220_03531"/>
<dbReference type="PANTHER" id="PTHR39163:SF1">
    <property type="entry name" value="FERREDOXIN"/>
    <property type="match status" value="1"/>
</dbReference>
<evidence type="ECO:0000259" key="2">
    <source>
        <dbReference type="PROSITE" id="PS51379"/>
    </source>
</evidence>
<dbReference type="Gene3D" id="3.30.70.20">
    <property type="match status" value="1"/>
</dbReference>
<keyword evidence="4" id="KW-1185">Reference proteome</keyword>
<evidence type="ECO:0000313" key="3">
    <source>
        <dbReference type="EMBL" id="SHO50565.1"/>
    </source>
</evidence>
<sequence length="76" mass="8999">MDKYLRIRRGMKRILIIDIGRCTECMGCVEIAPDIFHYNEATGRMEVIDLQEYPGEIVWEAIKNCPKDCIYWEDVE</sequence>
<comment type="cofactor">
    <cofactor evidence="1">
        <name>[4Fe-4S] cluster</name>
        <dbReference type="ChEBI" id="CHEBI:49883"/>
    </cofactor>
</comment>
<dbReference type="PANTHER" id="PTHR39163">
    <property type="entry name" value="FERREDOXIN"/>
    <property type="match status" value="1"/>
</dbReference>
<organism evidence="3 4">
    <name type="scientific">Desulfopila aestuarii DSM 18488</name>
    <dbReference type="NCBI Taxonomy" id="1121416"/>
    <lineage>
        <taxon>Bacteria</taxon>
        <taxon>Pseudomonadati</taxon>
        <taxon>Thermodesulfobacteriota</taxon>
        <taxon>Desulfobulbia</taxon>
        <taxon>Desulfobulbales</taxon>
        <taxon>Desulfocapsaceae</taxon>
        <taxon>Desulfopila</taxon>
    </lineage>
</organism>
<dbReference type="AlphaFoldDB" id="A0A1M7YD64"/>
<feature type="domain" description="4Fe-4S ferredoxin-type" evidence="2">
    <location>
        <begin position="13"/>
        <end position="41"/>
    </location>
</feature>
<protein>
    <submittedName>
        <fullName evidence="3">Ferredoxin</fullName>
    </submittedName>
</protein>
<accession>A0A1M7YD64</accession>
<dbReference type="SUPFAM" id="SSF54862">
    <property type="entry name" value="4Fe-4S ferredoxins"/>
    <property type="match status" value="1"/>
</dbReference>
<evidence type="ECO:0000313" key="4">
    <source>
        <dbReference type="Proteomes" id="UP000184603"/>
    </source>
</evidence>
<dbReference type="PROSITE" id="PS51379">
    <property type="entry name" value="4FE4S_FER_2"/>
    <property type="match status" value="1"/>
</dbReference>